<organism evidence="3 4">
    <name type="scientific">Thalictrum thalictroides</name>
    <name type="common">Rue-anemone</name>
    <name type="synonym">Anemone thalictroides</name>
    <dbReference type="NCBI Taxonomy" id="46969"/>
    <lineage>
        <taxon>Eukaryota</taxon>
        <taxon>Viridiplantae</taxon>
        <taxon>Streptophyta</taxon>
        <taxon>Embryophyta</taxon>
        <taxon>Tracheophyta</taxon>
        <taxon>Spermatophyta</taxon>
        <taxon>Magnoliopsida</taxon>
        <taxon>Ranunculales</taxon>
        <taxon>Ranunculaceae</taxon>
        <taxon>Thalictroideae</taxon>
        <taxon>Thalictrum</taxon>
    </lineage>
</organism>
<keyword evidence="2" id="KW-1133">Transmembrane helix</keyword>
<evidence type="ECO:0000313" key="3">
    <source>
        <dbReference type="EMBL" id="KAF5197836.1"/>
    </source>
</evidence>
<accession>A0A7J6WKC9</accession>
<name>A0A7J6WKC9_THATH</name>
<feature type="non-terminal residue" evidence="3">
    <location>
        <position position="1"/>
    </location>
</feature>
<evidence type="ECO:0000256" key="1">
    <source>
        <dbReference type="SAM" id="MobiDB-lite"/>
    </source>
</evidence>
<dbReference type="Proteomes" id="UP000554482">
    <property type="component" value="Unassembled WGS sequence"/>
</dbReference>
<comment type="caution">
    <text evidence="3">The sequence shown here is derived from an EMBL/GenBank/DDBJ whole genome shotgun (WGS) entry which is preliminary data.</text>
</comment>
<gene>
    <name evidence="3" type="ORF">FRX31_012577</name>
</gene>
<evidence type="ECO:0000313" key="4">
    <source>
        <dbReference type="Proteomes" id="UP000554482"/>
    </source>
</evidence>
<dbReference type="AlphaFoldDB" id="A0A7J6WKC9"/>
<dbReference type="EMBL" id="JABWDY010014155">
    <property type="protein sequence ID" value="KAF5197836.1"/>
    <property type="molecule type" value="Genomic_DNA"/>
</dbReference>
<feature type="transmembrane region" description="Helical" evidence="2">
    <location>
        <begin position="76"/>
        <end position="100"/>
    </location>
</feature>
<keyword evidence="2" id="KW-0812">Transmembrane</keyword>
<keyword evidence="2" id="KW-0472">Membrane</keyword>
<keyword evidence="4" id="KW-1185">Reference proteome</keyword>
<protein>
    <submittedName>
        <fullName evidence="3">Uncharacterized protein</fullName>
    </submittedName>
</protein>
<sequence>MAIATLNPTDAEKITNPKSAVSTNRKSAVSLLNRIRIFSRKGKKMAQENVDILPVIVNRESARANSPPIIPFTSSFALWVFCVSMSSYIIVLSTVSYWLAK</sequence>
<reference evidence="3 4" key="1">
    <citation type="submission" date="2020-06" db="EMBL/GenBank/DDBJ databases">
        <title>Transcriptomic and genomic resources for Thalictrum thalictroides and T. hernandezii: Facilitating candidate gene discovery in an emerging model plant lineage.</title>
        <authorList>
            <person name="Arias T."/>
            <person name="Riano-Pachon D.M."/>
            <person name="Di Stilio V.S."/>
        </authorList>
    </citation>
    <scope>NUCLEOTIDE SEQUENCE [LARGE SCALE GENOMIC DNA]</scope>
    <source>
        <strain evidence="4">cv. WT478/WT964</strain>
        <tissue evidence="3">Leaves</tissue>
    </source>
</reference>
<feature type="region of interest" description="Disordered" evidence="1">
    <location>
        <begin position="1"/>
        <end position="20"/>
    </location>
</feature>
<evidence type="ECO:0000256" key="2">
    <source>
        <dbReference type="SAM" id="Phobius"/>
    </source>
</evidence>
<proteinExistence type="predicted"/>